<dbReference type="InterPro" id="IPR032720">
    <property type="entry name" value="Cys_rich_CWC"/>
</dbReference>
<organism evidence="1 2">
    <name type="scientific">Clostridium disporicum</name>
    <dbReference type="NCBI Taxonomy" id="84024"/>
    <lineage>
        <taxon>Bacteria</taxon>
        <taxon>Bacillati</taxon>
        <taxon>Bacillota</taxon>
        <taxon>Clostridia</taxon>
        <taxon>Eubacteriales</taxon>
        <taxon>Clostridiaceae</taxon>
        <taxon>Clostridium</taxon>
    </lineage>
</organism>
<dbReference type="RefSeq" id="WP_042400485.1">
    <property type="nucleotide sequence ID" value="NZ_CYYT01000052.1"/>
</dbReference>
<dbReference type="GeneID" id="83012688"/>
<dbReference type="Proteomes" id="UP000095558">
    <property type="component" value="Unassembled WGS sequence"/>
</dbReference>
<dbReference type="EMBL" id="CYZV01000030">
    <property type="protein sequence ID" value="CUO55028.1"/>
    <property type="molecule type" value="Genomic_DNA"/>
</dbReference>
<reference evidence="1 2" key="1">
    <citation type="submission" date="2015-09" db="EMBL/GenBank/DDBJ databases">
        <authorList>
            <consortium name="Pathogen Informatics"/>
        </authorList>
    </citation>
    <scope>NUCLEOTIDE SEQUENCE [LARGE SCALE GENOMIC DNA]</scope>
    <source>
        <strain evidence="1 2">2789STDY5834855</strain>
    </source>
</reference>
<dbReference type="Pfam" id="PF14375">
    <property type="entry name" value="Cys_rich_CWC"/>
    <property type="match status" value="1"/>
</dbReference>
<evidence type="ECO:0008006" key="3">
    <source>
        <dbReference type="Google" id="ProtNLM"/>
    </source>
</evidence>
<dbReference type="OrthoDB" id="5625686at2"/>
<gene>
    <name evidence="1" type="ORF">ERS852470_02667</name>
</gene>
<name>A0A174G1H7_9CLOT</name>
<dbReference type="AlphaFoldDB" id="A0A174G1H7"/>
<proteinExistence type="predicted"/>
<protein>
    <recommendedName>
        <fullName evidence="3">Cysteine-rich CWC</fullName>
    </recommendedName>
</protein>
<evidence type="ECO:0000313" key="1">
    <source>
        <dbReference type="EMBL" id="CUO55028.1"/>
    </source>
</evidence>
<accession>A0A174G1H7</accession>
<evidence type="ECO:0000313" key="2">
    <source>
        <dbReference type="Proteomes" id="UP000095558"/>
    </source>
</evidence>
<sequence>MKVDKSICPICGNPNNCGYENGLTHEGCWCEKIKVPKELREQIPAELRGKACICKKCIMEYKEKFNK</sequence>